<dbReference type="Gene3D" id="3.30.1380.10">
    <property type="match status" value="1"/>
</dbReference>
<organism evidence="4">
    <name type="scientific">Caulobacter sp. (strain K31)</name>
    <dbReference type="NCBI Taxonomy" id="366602"/>
    <lineage>
        <taxon>Bacteria</taxon>
        <taxon>Pseudomonadati</taxon>
        <taxon>Pseudomonadota</taxon>
        <taxon>Alphaproteobacteria</taxon>
        <taxon>Caulobacterales</taxon>
        <taxon>Caulobacteraceae</taxon>
        <taxon>Caulobacter</taxon>
    </lineage>
</organism>
<feature type="domain" description="D-alanyl-D-alanine carboxypeptidase-like core" evidence="3">
    <location>
        <begin position="202"/>
        <end position="325"/>
    </location>
</feature>
<dbReference type="PANTHER" id="PTHR34385">
    <property type="entry name" value="D-ALANYL-D-ALANINE CARBOXYPEPTIDASE"/>
    <property type="match status" value="1"/>
</dbReference>
<dbReference type="Pfam" id="PF02557">
    <property type="entry name" value="VanY"/>
    <property type="match status" value="1"/>
</dbReference>
<dbReference type="InterPro" id="IPR009045">
    <property type="entry name" value="Zn_M74/Hedgehog-like"/>
</dbReference>
<dbReference type="InterPro" id="IPR052179">
    <property type="entry name" value="DD-CPase-like"/>
</dbReference>
<dbReference type="InterPro" id="IPR003709">
    <property type="entry name" value="VanY-like_core_dom"/>
</dbReference>
<dbReference type="GO" id="GO:0004180">
    <property type="term" value="F:carboxypeptidase activity"/>
    <property type="evidence" value="ECO:0007669"/>
    <property type="project" value="UniProtKB-KW"/>
</dbReference>
<proteinExistence type="predicted"/>
<keyword evidence="2" id="KW-0472">Membrane</keyword>
<reference evidence="4" key="1">
    <citation type="submission" date="2008-01" db="EMBL/GenBank/DDBJ databases">
        <title>Complete sequence of chromosome of Caulobacter sp. K31.</title>
        <authorList>
            <consortium name="US DOE Joint Genome Institute"/>
            <person name="Copeland A."/>
            <person name="Lucas S."/>
            <person name="Lapidus A."/>
            <person name="Barry K."/>
            <person name="Glavina del Rio T."/>
            <person name="Dalin E."/>
            <person name="Tice H."/>
            <person name="Pitluck S."/>
            <person name="Bruce D."/>
            <person name="Goodwin L."/>
            <person name="Thompson L.S."/>
            <person name="Brettin T."/>
            <person name="Detter J.C."/>
            <person name="Han C."/>
            <person name="Schmutz J."/>
            <person name="Larimer F."/>
            <person name="Land M."/>
            <person name="Hauser L."/>
            <person name="Kyrpides N."/>
            <person name="Kim E."/>
            <person name="Stephens C."/>
            <person name="Richardson P."/>
        </authorList>
    </citation>
    <scope>NUCLEOTIDE SEQUENCE [LARGE SCALE GENOMIC DNA]</scope>
    <source>
        <strain evidence="4">K31</strain>
    </source>
</reference>
<feature type="compositionally biased region" description="Pro residues" evidence="1">
    <location>
        <begin position="364"/>
        <end position="384"/>
    </location>
</feature>
<sequence length="384" mass="40663" precursor="true">MKILRRLIWVVGVLAVLIAAFLAWVMWPGRPAPALPPPSASAPREPLAYEPPTYLPSNDPPSGSPFVPAPAVGVTPEDCQAGGASISAAPVNAASLTTMTWTPFGRDEVGWEIYAPHVAHEIQTACAPGSNRFAAALARWQGGHGLRSTGVFDPETFKVMLVRWHRARPFVKVNGEGICPGAPPVATLSTARPEESYGGKTIQLRQGAMDAYRQMVAEAKAAGVVRDPRALTIFSGFREPDADAGRCARDNNCQGVSRTICSAHRTGLALDIYIAAAPGFGPDSSADDNRRAMARSDAYRWMVVNAGRFGFVNYVFEPWHWEWTGEPMLPGVPLSSLPQAGSGNPGDPLLIPPAAPAPVAATKPGPPPKAPPPSKAPPRRPAGS</sequence>
<keyword evidence="4" id="KW-0645">Protease</keyword>
<keyword evidence="4" id="KW-0121">Carboxypeptidase</keyword>
<dbReference type="PANTHER" id="PTHR34385:SF1">
    <property type="entry name" value="PEPTIDOGLYCAN L-ALANYL-D-GLUTAMATE ENDOPEPTIDASE CWLK"/>
    <property type="match status" value="1"/>
</dbReference>
<accession>B0SYS4</accession>
<dbReference type="GO" id="GO:0006508">
    <property type="term" value="P:proteolysis"/>
    <property type="evidence" value="ECO:0007669"/>
    <property type="project" value="InterPro"/>
</dbReference>
<evidence type="ECO:0000313" key="4">
    <source>
        <dbReference type="EMBL" id="ABZ70405.1"/>
    </source>
</evidence>
<dbReference type="KEGG" id="cak:Caul_1275"/>
<name>B0SYS4_CAUSK</name>
<dbReference type="HOGENOM" id="CLU_719038_0_0_5"/>
<evidence type="ECO:0000259" key="3">
    <source>
        <dbReference type="Pfam" id="PF02557"/>
    </source>
</evidence>
<feature type="transmembrane region" description="Helical" evidence="2">
    <location>
        <begin position="7"/>
        <end position="27"/>
    </location>
</feature>
<evidence type="ECO:0000256" key="2">
    <source>
        <dbReference type="SAM" id="Phobius"/>
    </source>
</evidence>
<dbReference type="STRING" id="366602.Caul_1275"/>
<feature type="region of interest" description="Disordered" evidence="1">
    <location>
        <begin position="338"/>
        <end position="384"/>
    </location>
</feature>
<evidence type="ECO:0000256" key="1">
    <source>
        <dbReference type="SAM" id="MobiDB-lite"/>
    </source>
</evidence>
<dbReference type="eggNOG" id="COG1876">
    <property type="taxonomic scope" value="Bacteria"/>
</dbReference>
<dbReference type="OrthoDB" id="9792074at2"/>
<dbReference type="AlphaFoldDB" id="B0SYS4"/>
<gene>
    <name evidence="4" type="ordered locus">Caul_1275</name>
</gene>
<dbReference type="SUPFAM" id="SSF55166">
    <property type="entry name" value="Hedgehog/DD-peptidase"/>
    <property type="match status" value="1"/>
</dbReference>
<keyword evidence="2" id="KW-0812">Transmembrane</keyword>
<keyword evidence="4" id="KW-0378">Hydrolase</keyword>
<feature type="region of interest" description="Disordered" evidence="1">
    <location>
        <begin position="35"/>
        <end position="67"/>
    </location>
</feature>
<protein>
    <submittedName>
        <fullName evidence="4">Peptidase M15B and M15C DD-carboxypeptidase VanY/endolysin</fullName>
    </submittedName>
</protein>
<dbReference type="EMBL" id="CP000927">
    <property type="protein sequence ID" value="ABZ70405.1"/>
    <property type="molecule type" value="Genomic_DNA"/>
</dbReference>
<keyword evidence="2" id="KW-1133">Transmembrane helix</keyword>